<dbReference type="InterPro" id="IPR032879">
    <property type="entry name" value="FixG_C"/>
</dbReference>
<dbReference type="Gene3D" id="2.60.40.10">
    <property type="entry name" value="Immunoglobulins"/>
    <property type="match status" value="1"/>
</dbReference>
<evidence type="ECO:0000256" key="2">
    <source>
        <dbReference type="ARBA" id="ARBA00022485"/>
    </source>
</evidence>
<dbReference type="EMBL" id="QFRJ01000002">
    <property type="protein sequence ID" value="PWH86340.1"/>
    <property type="molecule type" value="Genomic_DNA"/>
</dbReference>
<dbReference type="GO" id="GO:0051539">
    <property type="term" value="F:4 iron, 4 sulfur cluster binding"/>
    <property type="evidence" value="ECO:0007669"/>
    <property type="project" value="UniProtKB-KW"/>
</dbReference>
<dbReference type="InterPro" id="IPR051684">
    <property type="entry name" value="Electron_Trans/Redox"/>
</dbReference>
<accession>A0A2U2XF29</accession>
<keyword evidence="1" id="KW-0813">Transport</keyword>
<dbReference type="PROSITE" id="PS51379">
    <property type="entry name" value="4FE4S_FER_2"/>
    <property type="match status" value="1"/>
</dbReference>
<dbReference type="PROSITE" id="PS00198">
    <property type="entry name" value="4FE4S_FER_1"/>
    <property type="match status" value="1"/>
</dbReference>
<sequence>MLKEEDLYEDEFRDSISTIGEDGKRIWVYPKKPKGMFHKWRLVLSIFLIAFLFVAPHIKIGGQPLILIGILERKFVLFGQVFWPQDLYIFAFTMILMMVFIILFTVVFGRVFCGWVCPQTIFMEFVFRKIEYWIEGDWTRQKKLNKQPWNKEKIFKKTAKHSIFLLVSFLIGNTFLAYIIGADALWEIQTDPLSAHLGGFIAMVVFSLVFYGVFAFMREQVCTTICPYGRLQGVLLDKDSIIVAYDHKRGESRGRFKKTENREEVGKGDCIDCKQCVHVCPTGIDIRNGTQLECVNCTACIDACDDIMEAVNLPKGLIRYASENNIEGGKKFKFTKRMQAYTALLGLLLVIWGALVFTRTDFEAVVLKKRGSTYQVLENGIISNIYEISLINKSKESFDVQLQLEDGLEGSISMPKSSISLGPEEQIKDNFVIRLDSKELKRGQKKLKIKILGDGEELYEVKTSFVGPLL</sequence>
<evidence type="ECO:0000256" key="1">
    <source>
        <dbReference type="ARBA" id="ARBA00022448"/>
    </source>
</evidence>
<name>A0A2U2XF29_9FLAO</name>
<dbReference type="Gene3D" id="3.30.70.20">
    <property type="match status" value="1"/>
</dbReference>
<dbReference type="GO" id="GO:0005886">
    <property type="term" value="C:plasma membrane"/>
    <property type="evidence" value="ECO:0007669"/>
    <property type="project" value="TreeGrafter"/>
</dbReference>
<dbReference type="Pfam" id="PF11614">
    <property type="entry name" value="FixG_C"/>
    <property type="match status" value="1"/>
</dbReference>
<evidence type="ECO:0000256" key="6">
    <source>
        <dbReference type="ARBA" id="ARBA00023014"/>
    </source>
</evidence>
<keyword evidence="6" id="KW-0411">Iron-sulfur</keyword>
<keyword evidence="10" id="KW-1185">Reference proteome</keyword>
<feature type="transmembrane region" description="Helical" evidence="7">
    <location>
        <begin position="340"/>
        <end position="358"/>
    </location>
</feature>
<keyword evidence="2" id="KW-0004">4Fe-4S</keyword>
<dbReference type="Pfam" id="PF13746">
    <property type="entry name" value="Fer4_18"/>
    <property type="match status" value="1"/>
</dbReference>
<dbReference type="InterPro" id="IPR013783">
    <property type="entry name" value="Ig-like_fold"/>
</dbReference>
<keyword evidence="5" id="KW-0408">Iron</keyword>
<reference evidence="9 10" key="1">
    <citation type="submission" date="2018-05" db="EMBL/GenBank/DDBJ databases">
        <title>Brumimicrobium oceani sp. nov., isolated from coastal sediment.</title>
        <authorList>
            <person name="Kou Y."/>
        </authorList>
    </citation>
    <scope>NUCLEOTIDE SEQUENCE [LARGE SCALE GENOMIC DNA]</scope>
    <source>
        <strain evidence="9 10">C305</strain>
    </source>
</reference>
<dbReference type="NCBIfam" id="TIGR02745">
    <property type="entry name" value="ccoG_rdxA_fixG"/>
    <property type="match status" value="1"/>
</dbReference>
<evidence type="ECO:0000256" key="7">
    <source>
        <dbReference type="SAM" id="Phobius"/>
    </source>
</evidence>
<feature type="transmembrane region" description="Helical" evidence="7">
    <location>
        <begin position="87"/>
        <end position="113"/>
    </location>
</feature>
<evidence type="ECO:0000256" key="5">
    <source>
        <dbReference type="ARBA" id="ARBA00023004"/>
    </source>
</evidence>
<keyword evidence="7" id="KW-0472">Membrane</keyword>
<evidence type="ECO:0000313" key="10">
    <source>
        <dbReference type="Proteomes" id="UP000245370"/>
    </source>
</evidence>
<feature type="domain" description="4Fe-4S ferredoxin-type" evidence="8">
    <location>
        <begin position="261"/>
        <end position="289"/>
    </location>
</feature>
<evidence type="ECO:0000256" key="3">
    <source>
        <dbReference type="ARBA" id="ARBA00022723"/>
    </source>
</evidence>
<dbReference type="InterPro" id="IPR017900">
    <property type="entry name" value="4Fe4S_Fe_S_CS"/>
</dbReference>
<reference evidence="9 10" key="2">
    <citation type="submission" date="2018-05" db="EMBL/GenBank/DDBJ databases">
        <authorList>
            <person name="Lanie J.A."/>
            <person name="Ng W.-L."/>
            <person name="Kazmierczak K.M."/>
            <person name="Andrzejewski T.M."/>
            <person name="Davidsen T.M."/>
            <person name="Wayne K.J."/>
            <person name="Tettelin H."/>
            <person name="Glass J.I."/>
            <person name="Rusch D."/>
            <person name="Podicherti R."/>
            <person name="Tsui H.-C.T."/>
            <person name="Winkler M.E."/>
        </authorList>
    </citation>
    <scope>NUCLEOTIDE SEQUENCE [LARGE SCALE GENOMIC DNA]</scope>
    <source>
        <strain evidence="9 10">C305</strain>
    </source>
</reference>
<keyword evidence="3" id="KW-0479">Metal-binding</keyword>
<gene>
    <name evidence="9" type="primary">ccoG</name>
    <name evidence="9" type="ORF">DIT68_03625</name>
</gene>
<dbReference type="GO" id="GO:0046872">
    <property type="term" value="F:metal ion binding"/>
    <property type="evidence" value="ECO:0007669"/>
    <property type="project" value="UniProtKB-KW"/>
</dbReference>
<dbReference type="OrthoDB" id="9811700at2"/>
<protein>
    <submittedName>
        <fullName evidence="9">Cytochrome c oxidase accessory protein CcoG</fullName>
    </submittedName>
</protein>
<evidence type="ECO:0000259" key="8">
    <source>
        <dbReference type="PROSITE" id="PS51379"/>
    </source>
</evidence>
<organism evidence="9 10">
    <name type="scientific">Brumimicrobium oceani</name>
    <dbReference type="NCBI Taxonomy" id="2100725"/>
    <lineage>
        <taxon>Bacteria</taxon>
        <taxon>Pseudomonadati</taxon>
        <taxon>Bacteroidota</taxon>
        <taxon>Flavobacteriia</taxon>
        <taxon>Flavobacteriales</taxon>
        <taxon>Crocinitomicaceae</taxon>
        <taxon>Brumimicrobium</taxon>
    </lineage>
</organism>
<keyword evidence="7" id="KW-1133">Transmembrane helix</keyword>
<evidence type="ECO:0000313" key="9">
    <source>
        <dbReference type="EMBL" id="PWH86340.1"/>
    </source>
</evidence>
<keyword evidence="7" id="KW-0812">Transmembrane</keyword>
<dbReference type="AlphaFoldDB" id="A0A2U2XF29"/>
<feature type="transmembrane region" description="Helical" evidence="7">
    <location>
        <begin position="193"/>
        <end position="214"/>
    </location>
</feature>
<dbReference type="PANTHER" id="PTHR30176">
    <property type="entry name" value="FERREDOXIN-TYPE PROTEIN NAPH"/>
    <property type="match status" value="1"/>
</dbReference>
<keyword evidence="4" id="KW-0249">Electron transport</keyword>
<proteinExistence type="predicted"/>
<dbReference type="PANTHER" id="PTHR30176:SF3">
    <property type="entry name" value="FERREDOXIN-TYPE PROTEIN NAPH"/>
    <property type="match status" value="1"/>
</dbReference>
<feature type="transmembrane region" description="Helical" evidence="7">
    <location>
        <begin position="163"/>
        <end position="181"/>
    </location>
</feature>
<dbReference type="SUPFAM" id="SSF54862">
    <property type="entry name" value="4Fe-4S ferredoxins"/>
    <property type="match status" value="1"/>
</dbReference>
<dbReference type="InterPro" id="IPR014116">
    <property type="entry name" value="Cyt_c_oxidase_cbb3_FixG"/>
</dbReference>
<evidence type="ECO:0000256" key="4">
    <source>
        <dbReference type="ARBA" id="ARBA00022982"/>
    </source>
</evidence>
<feature type="transmembrane region" description="Helical" evidence="7">
    <location>
        <begin position="40"/>
        <end position="58"/>
    </location>
</feature>
<dbReference type="RefSeq" id="WP_109358451.1">
    <property type="nucleotide sequence ID" value="NZ_QFRJ01000002.1"/>
</dbReference>
<dbReference type="InterPro" id="IPR017896">
    <property type="entry name" value="4Fe4S_Fe-S-bd"/>
</dbReference>
<dbReference type="Pfam" id="PF12801">
    <property type="entry name" value="Fer4_5"/>
    <property type="match status" value="1"/>
</dbReference>
<comment type="caution">
    <text evidence="9">The sequence shown here is derived from an EMBL/GenBank/DDBJ whole genome shotgun (WGS) entry which is preliminary data.</text>
</comment>
<dbReference type="Proteomes" id="UP000245370">
    <property type="component" value="Unassembled WGS sequence"/>
</dbReference>